<evidence type="ECO:0000313" key="1">
    <source>
        <dbReference type="EMBL" id="KAJ2889823.1"/>
    </source>
</evidence>
<comment type="caution">
    <text evidence="1">The sequence shown here is derived from an EMBL/GenBank/DDBJ whole genome shotgun (WGS) entry which is preliminary data.</text>
</comment>
<dbReference type="EMBL" id="JANBVB010001642">
    <property type="protein sequence ID" value="KAJ2889823.1"/>
    <property type="molecule type" value="Genomic_DNA"/>
</dbReference>
<organism evidence="1 2">
    <name type="scientific">Coemansia aciculifera</name>
    <dbReference type="NCBI Taxonomy" id="417176"/>
    <lineage>
        <taxon>Eukaryota</taxon>
        <taxon>Fungi</taxon>
        <taxon>Fungi incertae sedis</taxon>
        <taxon>Zoopagomycota</taxon>
        <taxon>Kickxellomycotina</taxon>
        <taxon>Kickxellomycetes</taxon>
        <taxon>Kickxellales</taxon>
        <taxon>Kickxellaceae</taxon>
        <taxon>Coemansia</taxon>
    </lineage>
</organism>
<proteinExistence type="predicted"/>
<accession>A0ACC1LYP8</accession>
<gene>
    <name evidence="1" type="ORF">IWW38_004476</name>
</gene>
<feature type="non-terminal residue" evidence="1">
    <location>
        <position position="82"/>
    </location>
</feature>
<protein>
    <submittedName>
        <fullName evidence="1">Uncharacterized protein</fullName>
    </submittedName>
</protein>
<dbReference type="Proteomes" id="UP001139981">
    <property type="component" value="Unassembled WGS sequence"/>
</dbReference>
<sequence>MYLRISYLAERWLSEDQDPETRGQIERLLAANDEATMEKLLRNRIEFGTAGLRARMEAGYSRMNRLTVITASQGLAAYVAQS</sequence>
<evidence type="ECO:0000313" key="2">
    <source>
        <dbReference type="Proteomes" id="UP001139981"/>
    </source>
</evidence>
<name>A0ACC1LYP8_9FUNG</name>
<keyword evidence="2" id="KW-1185">Reference proteome</keyword>
<reference evidence="1" key="1">
    <citation type="submission" date="2022-07" db="EMBL/GenBank/DDBJ databases">
        <title>Phylogenomic reconstructions and comparative analyses of Kickxellomycotina fungi.</title>
        <authorList>
            <person name="Reynolds N.K."/>
            <person name="Stajich J.E."/>
            <person name="Barry K."/>
            <person name="Grigoriev I.V."/>
            <person name="Crous P."/>
            <person name="Smith M.E."/>
        </authorList>
    </citation>
    <scope>NUCLEOTIDE SEQUENCE</scope>
    <source>
        <strain evidence="1">CBS 190363</strain>
    </source>
</reference>